<evidence type="ECO:0000313" key="9">
    <source>
        <dbReference type="Proteomes" id="UP000001519"/>
    </source>
</evidence>
<evidence type="ECO:0000256" key="7">
    <source>
        <dbReference type="SAM" id="MobiDB-lite"/>
    </source>
</evidence>
<sequence length="98" mass="10399">MFQVPDSEGGRAGSRKWQLLTGSLASTSPSLLSGQGPWAPLQRAMKPPGGESSNLFGSPEEATPSSRPNRMASNIFGPTEEPQNIPKRTNPPGSCFLM</sequence>
<dbReference type="Pfam" id="PF17054">
    <property type="entry name" value="JUPITER"/>
    <property type="match status" value="1"/>
</dbReference>
<organism evidence="8 9">
    <name type="scientific">Gorilla gorilla gorilla</name>
    <name type="common">Western lowland gorilla</name>
    <dbReference type="NCBI Taxonomy" id="9595"/>
    <lineage>
        <taxon>Eukaryota</taxon>
        <taxon>Metazoa</taxon>
        <taxon>Chordata</taxon>
        <taxon>Craniata</taxon>
        <taxon>Vertebrata</taxon>
        <taxon>Euteleostomi</taxon>
        <taxon>Mammalia</taxon>
        <taxon>Eutheria</taxon>
        <taxon>Euarchontoglires</taxon>
        <taxon>Primates</taxon>
        <taxon>Haplorrhini</taxon>
        <taxon>Catarrhini</taxon>
        <taxon>Hominidae</taxon>
        <taxon>Gorilla</taxon>
    </lineage>
</organism>
<keyword evidence="4" id="KW-0963">Cytoplasm</keyword>
<comment type="subcellular location">
    <subcellularLocation>
        <location evidence="2">Cytoplasm</location>
    </subcellularLocation>
    <subcellularLocation>
        <location evidence="1">Nucleus</location>
    </subcellularLocation>
</comment>
<reference evidence="8 9" key="2">
    <citation type="journal article" date="2012" name="Nature">
        <title>Insights into hominid evolution from the gorilla genome sequence.</title>
        <authorList>
            <person name="Scally A."/>
            <person name="Dutheil J.Y."/>
            <person name="Hillier L.W."/>
            <person name="Jordan G.E."/>
            <person name="Goodhead I."/>
            <person name="Herrero J."/>
            <person name="Hobolth A."/>
            <person name="Lappalainen T."/>
            <person name="Mailund T."/>
            <person name="Marques-Bonet T."/>
            <person name="McCarthy S."/>
            <person name="Montgomery S.H."/>
            <person name="Schwalie P.C."/>
            <person name="Tang Y.A."/>
            <person name="Ward M.C."/>
            <person name="Xue Y."/>
            <person name="Yngvadottir B."/>
            <person name="Alkan C."/>
            <person name="Andersen L.N."/>
            <person name="Ayub Q."/>
            <person name="Ball E.V."/>
            <person name="Beal K."/>
            <person name="Bradley B.J."/>
            <person name="Chen Y."/>
            <person name="Clee C.M."/>
            <person name="Fitzgerald S."/>
            <person name="Graves T.A."/>
            <person name="Gu Y."/>
            <person name="Heath P."/>
            <person name="Heger A."/>
            <person name="Karakoc E."/>
            <person name="Kolb-Kokocinski A."/>
            <person name="Laird G.K."/>
            <person name="Lunter G."/>
            <person name="Meader S."/>
            <person name="Mort M."/>
            <person name="Mullikin J.C."/>
            <person name="Munch K."/>
            <person name="O'Connor T.D."/>
            <person name="Phillips A.D."/>
            <person name="Prado-Martinez J."/>
            <person name="Rogers A.S."/>
            <person name="Sajjadian S."/>
            <person name="Schmidt D."/>
            <person name="Shaw K."/>
            <person name="Simpson J.T."/>
            <person name="Stenson P.D."/>
            <person name="Turner D.J."/>
            <person name="Vigilant L."/>
            <person name="Vilella A.J."/>
            <person name="Whitener W."/>
            <person name="Zhu B."/>
            <person name="Cooper D.N."/>
            <person name="de Jong P."/>
            <person name="Dermitzakis E.T."/>
            <person name="Eichler E.E."/>
            <person name="Flicek P."/>
            <person name="Goldman N."/>
            <person name="Mundy N.I."/>
            <person name="Ning Z."/>
            <person name="Odom D.T."/>
            <person name="Ponting C.P."/>
            <person name="Quail M.A."/>
            <person name="Ryder O.A."/>
            <person name="Searle S.M."/>
            <person name="Warren W.C."/>
            <person name="Wilson R.K."/>
            <person name="Schierup M.H."/>
            <person name="Rogers J."/>
            <person name="Tyler-Smith C."/>
            <person name="Durbin R."/>
        </authorList>
    </citation>
    <scope>NUCLEOTIDE SEQUENCE [LARGE SCALE GENOMIC DNA]</scope>
</reference>
<name>A0A2I2YTB2_GORGO</name>
<feature type="compositionally biased region" description="Polar residues" evidence="7">
    <location>
        <begin position="63"/>
        <end position="72"/>
    </location>
</feature>
<evidence type="ECO:0000256" key="5">
    <source>
        <dbReference type="ARBA" id="ARBA00022553"/>
    </source>
</evidence>
<reference evidence="8" key="3">
    <citation type="submission" date="2025-08" db="UniProtKB">
        <authorList>
            <consortium name="Ensembl"/>
        </authorList>
    </citation>
    <scope>IDENTIFICATION</scope>
</reference>
<evidence type="ECO:0000256" key="3">
    <source>
        <dbReference type="ARBA" id="ARBA00008329"/>
    </source>
</evidence>
<protein>
    <submittedName>
        <fullName evidence="8">Jupiter microtubule associated homolog 2</fullName>
    </submittedName>
</protein>
<dbReference type="AlphaFoldDB" id="A0A2I2YTB2"/>
<dbReference type="Bgee" id="ENSGGOG00000006200">
    <property type="expression patterns" value="Expressed in adult mammalian kidney and 6 other cell types or tissues"/>
</dbReference>
<evidence type="ECO:0000313" key="8">
    <source>
        <dbReference type="Ensembl" id="ENSGGOP00000038138.1"/>
    </source>
</evidence>
<evidence type="ECO:0000256" key="6">
    <source>
        <dbReference type="ARBA" id="ARBA00023242"/>
    </source>
</evidence>
<evidence type="ECO:0000256" key="2">
    <source>
        <dbReference type="ARBA" id="ARBA00004496"/>
    </source>
</evidence>
<reference evidence="8" key="4">
    <citation type="submission" date="2025-09" db="UniProtKB">
        <authorList>
            <consortium name="Ensembl"/>
        </authorList>
    </citation>
    <scope>IDENTIFICATION</scope>
</reference>
<dbReference type="GeneTree" id="ENSGT00390000007652"/>
<evidence type="ECO:0000256" key="4">
    <source>
        <dbReference type="ARBA" id="ARBA00022490"/>
    </source>
</evidence>
<comment type="similarity">
    <text evidence="3">Belongs to the JUPITER family.</text>
</comment>
<evidence type="ECO:0000256" key="1">
    <source>
        <dbReference type="ARBA" id="ARBA00004123"/>
    </source>
</evidence>
<dbReference type="Ensembl" id="ENSGGOT00000046552.1">
    <property type="protein sequence ID" value="ENSGGOP00000038138.1"/>
    <property type="gene ID" value="ENSGGOG00000006200.3"/>
</dbReference>
<reference evidence="9" key="1">
    <citation type="submission" date="2011-05" db="EMBL/GenBank/DDBJ databases">
        <title>Insights into the evolution of the great apes provided by the gorilla genome.</title>
        <authorList>
            <person name="Scally A."/>
        </authorList>
    </citation>
    <scope>NUCLEOTIDE SEQUENCE [LARGE SCALE GENOMIC DNA]</scope>
</reference>
<dbReference type="PANTHER" id="PTHR34930">
    <property type="entry name" value="GEO05313P1"/>
    <property type="match status" value="1"/>
</dbReference>
<gene>
    <name evidence="8" type="primary">JPT2</name>
</gene>
<dbReference type="GO" id="GO:0005634">
    <property type="term" value="C:nucleus"/>
    <property type="evidence" value="ECO:0007669"/>
    <property type="project" value="UniProtKB-SubCell"/>
</dbReference>
<dbReference type="Proteomes" id="UP000001519">
    <property type="component" value="Chromosome 16"/>
</dbReference>
<keyword evidence="6" id="KW-0539">Nucleus</keyword>
<proteinExistence type="inferred from homology"/>
<dbReference type="InterPro" id="IPR033335">
    <property type="entry name" value="JUPITER"/>
</dbReference>
<keyword evidence="9" id="KW-1185">Reference proteome</keyword>
<keyword evidence="5" id="KW-0597">Phosphoprotein</keyword>
<accession>A0A2I2YTB2</accession>
<feature type="region of interest" description="Disordered" evidence="7">
    <location>
        <begin position="26"/>
        <end position="98"/>
    </location>
</feature>
<dbReference type="PANTHER" id="PTHR34930:SF5">
    <property type="entry name" value="JUPITER MICROTUBULE ASSOCIATED HOMOLOG 2"/>
    <property type="match status" value="1"/>
</dbReference>
<dbReference type="GO" id="GO:0005737">
    <property type="term" value="C:cytoplasm"/>
    <property type="evidence" value="ECO:0007669"/>
    <property type="project" value="UniProtKB-SubCell"/>
</dbReference>
<dbReference type="EMBL" id="CABD030098367">
    <property type="status" value="NOT_ANNOTATED_CDS"/>
    <property type="molecule type" value="Genomic_DNA"/>
</dbReference>